<proteinExistence type="predicted"/>
<name>A0ABW2JGF3_9ACTN</name>
<accession>A0ABW2JGF3</accession>
<organism evidence="2 3">
    <name type="scientific">Streptomyces monticola</name>
    <dbReference type="NCBI Taxonomy" id="2666263"/>
    <lineage>
        <taxon>Bacteria</taxon>
        <taxon>Bacillati</taxon>
        <taxon>Actinomycetota</taxon>
        <taxon>Actinomycetes</taxon>
        <taxon>Kitasatosporales</taxon>
        <taxon>Streptomycetaceae</taxon>
        <taxon>Streptomyces</taxon>
    </lineage>
</organism>
<dbReference type="RefSeq" id="WP_381830267.1">
    <property type="nucleotide sequence ID" value="NZ_JBHTCF010000004.1"/>
</dbReference>
<reference evidence="3" key="1">
    <citation type="journal article" date="2019" name="Int. J. Syst. Evol. Microbiol.">
        <title>The Global Catalogue of Microorganisms (GCM) 10K type strain sequencing project: providing services to taxonomists for standard genome sequencing and annotation.</title>
        <authorList>
            <consortium name="The Broad Institute Genomics Platform"/>
            <consortium name="The Broad Institute Genome Sequencing Center for Infectious Disease"/>
            <person name="Wu L."/>
            <person name="Ma J."/>
        </authorList>
    </citation>
    <scope>NUCLEOTIDE SEQUENCE [LARGE SCALE GENOMIC DNA]</scope>
    <source>
        <strain evidence="3">SYNS20</strain>
    </source>
</reference>
<dbReference type="Gene3D" id="1.20.1260.20">
    <property type="entry name" value="PPE superfamily"/>
    <property type="match status" value="1"/>
</dbReference>
<dbReference type="Proteomes" id="UP001596523">
    <property type="component" value="Unassembled WGS sequence"/>
</dbReference>
<feature type="coiled-coil region" evidence="1">
    <location>
        <begin position="54"/>
        <end position="102"/>
    </location>
</feature>
<dbReference type="InterPro" id="IPR036689">
    <property type="entry name" value="ESAT-6-like_sf"/>
</dbReference>
<dbReference type="EMBL" id="JBHTCF010000004">
    <property type="protein sequence ID" value="MFC7305143.1"/>
    <property type="molecule type" value="Genomic_DNA"/>
</dbReference>
<sequence length="409" mass="42655">MPTYHEVLATDPAKLTAAADKWEALAGKFKKLEDQYEREVHSVAMGTTWTGLSAQAAKARFDVTLREYQAAQKEAKALASLLRGARTQLVDLRNRVKSLRDDAVKDGMRVSDQGVVSYDYDRLDDSARTALAHDPSYQQSVRSAVSEWDQAIRQAVKAVGDADDVLAAGLKSVVTDSNLLDGTMAGFNSAAHGDFKKHEAEEKARRAAKAAAEEAAEHKAEEDNAPAKGPVATLLRGVGSAVDGLKSPGDLGVKMVNGLVNGVAGATGYNSTQGISVSGSAGFGAGVGGEIALVRTRKPDGGEQWNLMVSGSSTTAGWDFGLSGNIGRVQSNADDISQLKGTGWDKGGSVHAGLGIWGNHQNAIGSTNSEGDPVKTASGGVGLGLGNEISTGFSQAEGWTILETKGKED</sequence>
<evidence type="ECO:0000313" key="3">
    <source>
        <dbReference type="Proteomes" id="UP001596523"/>
    </source>
</evidence>
<dbReference type="SUPFAM" id="SSF140453">
    <property type="entry name" value="EsxAB dimer-like"/>
    <property type="match status" value="1"/>
</dbReference>
<keyword evidence="3" id="KW-1185">Reference proteome</keyword>
<evidence type="ECO:0000256" key="1">
    <source>
        <dbReference type="SAM" id="Coils"/>
    </source>
</evidence>
<evidence type="ECO:0000313" key="2">
    <source>
        <dbReference type="EMBL" id="MFC7305143.1"/>
    </source>
</evidence>
<gene>
    <name evidence="2" type="ORF">ACFQVC_13040</name>
</gene>
<protein>
    <recommendedName>
        <fullName evidence="4">WXG100 family type VII secretion target</fullName>
    </recommendedName>
</protein>
<evidence type="ECO:0008006" key="4">
    <source>
        <dbReference type="Google" id="ProtNLM"/>
    </source>
</evidence>
<dbReference type="InterPro" id="IPR038332">
    <property type="entry name" value="PPE_sf"/>
</dbReference>
<keyword evidence="1" id="KW-0175">Coiled coil</keyword>
<comment type="caution">
    <text evidence="2">The sequence shown here is derived from an EMBL/GenBank/DDBJ whole genome shotgun (WGS) entry which is preliminary data.</text>
</comment>